<name>A0ABD2WQ78_9HYME</name>
<protein>
    <submittedName>
        <fullName evidence="1">Uncharacterized protein</fullName>
    </submittedName>
</protein>
<sequence length="141" mass="15449">MLARQIIGNALSQSESRPDIFALAVMRKRGFSAISASEAAHLISCVEVACQIRAAKTCFNELPVTCKGAEGFLRPNTKIFTRVGTLRECSVVFPAIYDIDDVFIAMNPNVTLVQKPGIIQPLEVPTLNYKEIRSLTTSGIY</sequence>
<dbReference type="EMBL" id="JBJJXI010000083">
    <property type="protein sequence ID" value="KAL3395288.1"/>
    <property type="molecule type" value="Genomic_DNA"/>
</dbReference>
<organism evidence="1 2">
    <name type="scientific">Trichogramma kaykai</name>
    <dbReference type="NCBI Taxonomy" id="54128"/>
    <lineage>
        <taxon>Eukaryota</taxon>
        <taxon>Metazoa</taxon>
        <taxon>Ecdysozoa</taxon>
        <taxon>Arthropoda</taxon>
        <taxon>Hexapoda</taxon>
        <taxon>Insecta</taxon>
        <taxon>Pterygota</taxon>
        <taxon>Neoptera</taxon>
        <taxon>Endopterygota</taxon>
        <taxon>Hymenoptera</taxon>
        <taxon>Apocrita</taxon>
        <taxon>Proctotrupomorpha</taxon>
        <taxon>Chalcidoidea</taxon>
        <taxon>Trichogrammatidae</taxon>
        <taxon>Trichogramma</taxon>
    </lineage>
</organism>
<gene>
    <name evidence="1" type="ORF">TKK_010558</name>
</gene>
<dbReference type="Pfam" id="PF24664">
    <property type="entry name" value="Monjiviricetes_fusion"/>
    <property type="match status" value="1"/>
</dbReference>
<dbReference type="AlphaFoldDB" id="A0ABD2WQ78"/>
<dbReference type="Proteomes" id="UP001627154">
    <property type="component" value="Unassembled WGS sequence"/>
</dbReference>
<reference evidence="1 2" key="1">
    <citation type="journal article" date="2024" name="bioRxiv">
        <title>A reference genome for Trichogramma kaykai: A tiny desert-dwelling parasitoid wasp with competing sex-ratio distorters.</title>
        <authorList>
            <person name="Culotta J."/>
            <person name="Lindsey A.R."/>
        </authorList>
    </citation>
    <scope>NUCLEOTIDE SEQUENCE [LARGE SCALE GENOMIC DNA]</scope>
    <source>
        <strain evidence="1 2">KSX58</strain>
    </source>
</reference>
<proteinExistence type="predicted"/>
<evidence type="ECO:0000313" key="2">
    <source>
        <dbReference type="Proteomes" id="UP001627154"/>
    </source>
</evidence>
<keyword evidence="2" id="KW-1185">Reference proteome</keyword>
<evidence type="ECO:0000313" key="1">
    <source>
        <dbReference type="EMBL" id="KAL3395288.1"/>
    </source>
</evidence>
<accession>A0ABD2WQ78</accession>
<comment type="caution">
    <text evidence="1">The sequence shown here is derived from an EMBL/GenBank/DDBJ whole genome shotgun (WGS) entry which is preliminary data.</text>
</comment>